<reference evidence="3" key="1">
    <citation type="submission" date="2023-07" db="EMBL/GenBank/DDBJ databases">
        <title>Genomic Encyclopedia of Type Strains, Phase IV (KMG-IV): sequencing the most valuable type-strain genomes for metagenomic binning, comparative biology and taxonomic classification.</title>
        <authorList>
            <person name="Goeker M."/>
        </authorList>
    </citation>
    <scope>NUCLEOTIDE SEQUENCE</scope>
    <source>
        <strain evidence="3">DSM 26174</strain>
    </source>
</reference>
<dbReference type="EMBL" id="JAVDQD010000006">
    <property type="protein sequence ID" value="MDR6241180.1"/>
    <property type="molecule type" value="Genomic_DNA"/>
</dbReference>
<sequence>MKILLLPLLLFCSLLVNAQDEESLILVNKENEKMDKAFLEAKETLDQFISRATVQRKEHEIYGAYIKVVQNEVVEYLWVSDFQKYNETYFIGVLITKPELTTQFKKGATIGFLKEDIFDWQIYDKNTDVLEGAFTFKALE</sequence>
<keyword evidence="1" id="KW-0732">Signal</keyword>
<dbReference type="AlphaFoldDB" id="A0AAE4BUK7"/>
<dbReference type="Proteomes" id="UP001185092">
    <property type="component" value="Unassembled WGS sequence"/>
</dbReference>
<feature type="domain" description="DUF2314" evidence="2">
    <location>
        <begin position="31"/>
        <end position="139"/>
    </location>
</feature>
<accession>A0AAE4BUK7</accession>
<gene>
    <name evidence="3" type="ORF">HNQ88_004256</name>
</gene>
<evidence type="ECO:0000313" key="3">
    <source>
        <dbReference type="EMBL" id="MDR6241180.1"/>
    </source>
</evidence>
<proteinExistence type="predicted"/>
<keyword evidence="4" id="KW-1185">Reference proteome</keyword>
<organism evidence="3 4">
    <name type="scientific">Aureibacter tunicatorum</name>
    <dbReference type="NCBI Taxonomy" id="866807"/>
    <lineage>
        <taxon>Bacteria</taxon>
        <taxon>Pseudomonadati</taxon>
        <taxon>Bacteroidota</taxon>
        <taxon>Cytophagia</taxon>
        <taxon>Cytophagales</taxon>
        <taxon>Persicobacteraceae</taxon>
        <taxon>Aureibacter</taxon>
    </lineage>
</organism>
<feature type="chain" id="PRO_5042284971" evidence="1">
    <location>
        <begin position="19"/>
        <end position="140"/>
    </location>
</feature>
<comment type="caution">
    <text evidence="3">The sequence shown here is derived from an EMBL/GenBank/DDBJ whole genome shotgun (WGS) entry which is preliminary data.</text>
</comment>
<dbReference type="RefSeq" id="WP_309941757.1">
    <property type="nucleotide sequence ID" value="NZ_AP025305.1"/>
</dbReference>
<evidence type="ECO:0000256" key="1">
    <source>
        <dbReference type="SAM" id="SignalP"/>
    </source>
</evidence>
<dbReference type="InterPro" id="IPR018756">
    <property type="entry name" value="DUF2314"/>
</dbReference>
<evidence type="ECO:0000313" key="4">
    <source>
        <dbReference type="Proteomes" id="UP001185092"/>
    </source>
</evidence>
<dbReference type="Pfam" id="PF10077">
    <property type="entry name" value="DUF2314"/>
    <property type="match status" value="1"/>
</dbReference>
<feature type="signal peptide" evidence="1">
    <location>
        <begin position="1"/>
        <end position="18"/>
    </location>
</feature>
<name>A0AAE4BUK7_9BACT</name>
<protein>
    <submittedName>
        <fullName evidence="3">Uncharacterized protein YegJ (DUF2314 family)</fullName>
    </submittedName>
</protein>
<evidence type="ECO:0000259" key="2">
    <source>
        <dbReference type="Pfam" id="PF10077"/>
    </source>
</evidence>